<protein>
    <submittedName>
        <fullName evidence="1">Uncharacterized protein</fullName>
    </submittedName>
</protein>
<sequence>MSNATVEKQNAVRSIGYVNWSYQANALEPVGAVVLGK</sequence>
<evidence type="ECO:0000313" key="2">
    <source>
        <dbReference type="Proteomes" id="UP000253606"/>
    </source>
</evidence>
<organism evidence="1 2">
    <name type="scientific">Acidisarcina polymorpha</name>
    <dbReference type="NCBI Taxonomy" id="2211140"/>
    <lineage>
        <taxon>Bacteria</taxon>
        <taxon>Pseudomonadati</taxon>
        <taxon>Acidobacteriota</taxon>
        <taxon>Terriglobia</taxon>
        <taxon>Terriglobales</taxon>
        <taxon>Acidobacteriaceae</taxon>
        <taxon>Acidisarcina</taxon>
    </lineage>
</organism>
<dbReference type="KEGG" id="abas:ACPOL_3305"/>
<evidence type="ECO:0000313" key="1">
    <source>
        <dbReference type="EMBL" id="AXC12596.1"/>
    </source>
</evidence>
<proteinExistence type="predicted"/>
<accession>A0A2Z5G1Z3</accession>
<reference evidence="1 2" key="1">
    <citation type="journal article" date="2018" name="Front. Microbiol.">
        <title>Hydrolytic Capabilities as a Key to Environmental Success: Chitinolytic and Cellulolytic Acidobacteria From Acidic Sub-arctic Soils and Boreal Peatlands.</title>
        <authorList>
            <person name="Belova S.E."/>
            <person name="Ravin N.V."/>
            <person name="Pankratov T.A."/>
            <person name="Rakitin A.L."/>
            <person name="Ivanova A.A."/>
            <person name="Beletsky A.V."/>
            <person name="Mardanov A.V."/>
            <person name="Sinninghe Damste J.S."/>
            <person name="Dedysh S.N."/>
        </authorList>
    </citation>
    <scope>NUCLEOTIDE SEQUENCE [LARGE SCALE GENOMIC DNA]</scope>
    <source>
        <strain evidence="1 2">SBC82</strain>
    </source>
</reference>
<dbReference type="AlphaFoldDB" id="A0A2Z5G1Z3"/>
<name>A0A2Z5G1Z3_9BACT</name>
<dbReference type="Proteomes" id="UP000253606">
    <property type="component" value="Chromosome"/>
</dbReference>
<dbReference type="EMBL" id="CP030840">
    <property type="protein sequence ID" value="AXC12596.1"/>
    <property type="molecule type" value="Genomic_DNA"/>
</dbReference>
<keyword evidence="2" id="KW-1185">Reference proteome</keyword>
<gene>
    <name evidence="1" type="ORF">ACPOL_3305</name>
</gene>